<dbReference type="EMBL" id="CP034550">
    <property type="protein sequence ID" value="QFZ17205.1"/>
    <property type="molecule type" value="Genomic_DNA"/>
</dbReference>
<evidence type="ECO:0000313" key="2">
    <source>
        <dbReference type="EMBL" id="QFZ17205.1"/>
    </source>
</evidence>
<feature type="region of interest" description="Disordered" evidence="1">
    <location>
        <begin position="62"/>
        <end position="106"/>
    </location>
</feature>
<evidence type="ECO:0000256" key="1">
    <source>
        <dbReference type="SAM" id="MobiDB-lite"/>
    </source>
</evidence>
<evidence type="ECO:0000313" key="3">
    <source>
        <dbReference type="Proteomes" id="UP000325787"/>
    </source>
</evidence>
<organism evidence="2 3">
    <name type="scientific">Saccharothrix syringae</name>
    <name type="common">Nocardiopsis syringae</name>
    <dbReference type="NCBI Taxonomy" id="103733"/>
    <lineage>
        <taxon>Bacteria</taxon>
        <taxon>Bacillati</taxon>
        <taxon>Actinomycetota</taxon>
        <taxon>Actinomycetes</taxon>
        <taxon>Pseudonocardiales</taxon>
        <taxon>Pseudonocardiaceae</taxon>
        <taxon>Saccharothrix</taxon>
    </lineage>
</organism>
<reference evidence="3" key="1">
    <citation type="journal article" date="2021" name="Curr. Microbiol.">
        <title>Complete genome of nocamycin-producing strain Saccharothrix syringae NRRL B-16468 reveals the biosynthetic potential for secondary metabolites.</title>
        <authorList>
            <person name="Mo X."/>
            <person name="Yang S."/>
        </authorList>
    </citation>
    <scope>NUCLEOTIDE SEQUENCE [LARGE SCALE GENOMIC DNA]</scope>
    <source>
        <strain evidence="3">ATCC 51364 / DSM 43886 / JCM 6844 / KCTC 9398 / NBRC 14523 / NRRL B-16468 / INA 2240</strain>
    </source>
</reference>
<dbReference type="AlphaFoldDB" id="A0A5Q0GUA2"/>
<accession>A0A5Q0GUA2</accession>
<proteinExistence type="predicted"/>
<dbReference type="Proteomes" id="UP000325787">
    <property type="component" value="Chromosome"/>
</dbReference>
<feature type="region of interest" description="Disordered" evidence="1">
    <location>
        <begin position="1"/>
        <end position="31"/>
    </location>
</feature>
<dbReference type="RefSeq" id="WP_153277918.1">
    <property type="nucleotide sequence ID" value="NZ_CP034550.1"/>
</dbReference>
<keyword evidence="3" id="KW-1185">Reference proteome</keyword>
<dbReference type="KEGG" id="ssyi:EKG83_06765"/>
<feature type="compositionally biased region" description="Low complexity" evidence="1">
    <location>
        <begin position="76"/>
        <end position="106"/>
    </location>
</feature>
<gene>
    <name evidence="2" type="ORF">EKG83_06765</name>
</gene>
<sequence length="106" mass="10118">MPGTMVTHPDAPDPRPGRTAPDVGSGPATGVPALLLDDASIGSARLDRVDSPPLVLAGVRAGAASRGPGGRGTAGPGVRPVRVRSGGGPSRTAAGPFPTAGAPVGA</sequence>
<protein>
    <submittedName>
        <fullName evidence="2">Uncharacterized protein</fullName>
    </submittedName>
</protein>
<name>A0A5Q0GUA2_SACSY</name>